<protein>
    <recommendedName>
        <fullName evidence="5">Pseudouridine synthase</fullName>
        <ecNumber evidence="5">5.4.99.-</ecNumber>
    </recommendedName>
</protein>
<evidence type="ECO:0000256" key="3">
    <source>
        <dbReference type="PIRSR" id="PIRSR606225-1"/>
    </source>
</evidence>
<dbReference type="EMBL" id="RAQU01000201">
    <property type="protein sequence ID" value="RKK01936.1"/>
    <property type="molecule type" value="Genomic_DNA"/>
</dbReference>
<dbReference type="InterPro" id="IPR020103">
    <property type="entry name" value="PsdUridine_synth_cat_dom_sf"/>
</dbReference>
<feature type="active site" evidence="3">
    <location>
        <position position="143"/>
    </location>
</feature>
<dbReference type="EMBL" id="RFLX01000003">
    <property type="protein sequence ID" value="RMI25924.1"/>
    <property type="molecule type" value="Genomic_DNA"/>
</dbReference>
<dbReference type="GO" id="GO:0000455">
    <property type="term" value="P:enzyme-directed rRNA pseudouridine synthesis"/>
    <property type="evidence" value="ECO:0007669"/>
    <property type="project" value="UniProtKB-ARBA"/>
</dbReference>
<dbReference type="PROSITE" id="PS01129">
    <property type="entry name" value="PSI_RLU"/>
    <property type="match status" value="1"/>
</dbReference>
<gene>
    <name evidence="7" type="ORF">D6Z83_22400</name>
    <name evidence="8" type="ORF">EBE87_05880</name>
</gene>
<dbReference type="FunCoup" id="A0A3A9JE87">
    <property type="interactions" value="500"/>
</dbReference>
<dbReference type="EC" id="5.4.99.-" evidence="5"/>
<dbReference type="AlphaFoldDB" id="A0A3A9JE87"/>
<dbReference type="InParanoid" id="A0A3A9JE87"/>
<dbReference type="InterPro" id="IPR036986">
    <property type="entry name" value="S4_RNA-bd_sf"/>
</dbReference>
<dbReference type="PROSITE" id="PS50889">
    <property type="entry name" value="S4"/>
    <property type="match status" value="1"/>
</dbReference>
<keyword evidence="4" id="KW-0694">RNA-binding</keyword>
<evidence type="ECO:0000256" key="5">
    <source>
        <dbReference type="RuleBase" id="RU362028"/>
    </source>
</evidence>
<keyword evidence="2 5" id="KW-0413">Isomerase</keyword>
<feature type="domain" description="RNA-binding S4" evidence="6">
    <location>
        <begin position="15"/>
        <end position="72"/>
    </location>
</feature>
<dbReference type="InterPro" id="IPR050188">
    <property type="entry name" value="RluA_PseudoU_synthase"/>
</dbReference>
<name>A0A3A9JE87_9PROT</name>
<reference evidence="7 10" key="1">
    <citation type="submission" date="2018-09" db="EMBL/GenBank/DDBJ databases">
        <title>Roseomonas sp. nov., isolated from feces of Tibetan antelopes in the Qinghai-Tibet plateau, China.</title>
        <authorList>
            <person name="Tian Z."/>
        </authorList>
    </citation>
    <scope>NUCLEOTIDE SEQUENCE [LARGE SCALE GENOMIC DNA]</scope>
    <source>
        <strain evidence="8 9">Z23</strain>
        <strain evidence="7 10">Z24</strain>
    </source>
</reference>
<dbReference type="GO" id="GO:0120159">
    <property type="term" value="F:rRNA pseudouridine synthase activity"/>
    <property type="evidence" value="ECO:0007669"/>
    <property type="project" value="UniProtKB-ARBA"/>
</dbReference>
<dbReference type="PANTHER" id="PTHR21600:SF87">
    <property type="entry name" value="RNA PSEUDOURIDYLATE SYNTHASE DOMAIN-CONTAINING PROTEIN 1"/>
    <property type="match status" value="1"/>
</dbReference>
<dbReference type="RefSeq" id="WP_120640428.1">
    <property type="nucleotide sequence ID" value="NZ_RAQU01000201.1"/>
</dbReference>
<dbReference type="InterPro" id="IPR006224">
    <property type="entry name" value="PsdUridine_synth_RluA-like_CS"/>
</dbReference>
<evidence type="ECO:0000313" key="8">
    <source>
        <dbReference type="EMBL" id="RMI25924.1"/>
    </source>
</evidence>
<dbReference type="InterPro" id="IPR006145">
    <property type="entry name" value="PsdUridine_synth_RsuA/RluA"/>
</dbReference>
<dbReference type="Pfam" id="PF00849">
    <property type="entry name" value="PseudoU_synth_2"/>
    <property type="match status" value="1"/>
</dbReference>
<dbReference type="Gene3D" id="3.30.2350.10">
    <property type="entry name" value="Pseudouridine synthase"/>
    <property type="match status" value="1"/>
</dbReference>
<proteinExistence type="inferred from homology"/>
<dbReference type="SUPFAM" id="SSF55120">
    <property type="entry name" value="Pseudouridine synthase"/>
    <property type="match status" value="1"/>
</dbReference>
<organism evidence="7 10">
    <name type="scientific">Teichococcus wenyumeiae</name>
    <dbReference type="NCBI Taxonomy" id="2478470"/>
    <lineage>
        <taxon>Bacteria</taxon>
        <taxon>Pseudomonadati</taxon>
        <taxon>Pseudomonadota</taxon>
        <taxon>Alphaproteobacteria</taxon>
        <taxon>Acetobacterales</taxon>
        <taxon>Roseomonadaceae</taxon>
        <taxon>Roseomonas</taxon>
    </lineage>
</organism>
<dbReference type="NCBIfam" id="TIGR00005">
    <property type="entry name" value="rluA_subfam"/>
    <property type="match status" value="1"/>
</dbReference>
<evidence type="ECO:0000313" key="10">
    <source>
        <dbReference type="Proteomes" id="UP000278036"/>
    </source>
</evidence>
<dbReference type="CDD" id="cd00165">
    <property type="entry name" value="S4"/>
    <property type="match status" value="1"/>
</dbReference>
<dbReference type="InterPro" id="IPR006225">
    <property type="entry name" value="PsdUridine_synth_RluC/D"/>
</dbReference>
<dbReference type="Gene3D" id="3.10.290.10">
    <property type="entry name" value="RNA-binding S4 domain"/>
    <property type="match status" value="1"/>
</dbReference>
<dbReference type="Pfam" id="PF01479">
    <property type="entry name" value="S4"/>
    <property type="match status" value="1"/>
</dbReference>
<evidence type="ECO:0000313" key="9">
    <source>
        <dbReference type="Proteomes" id="UP000274097"/>
    </source>
</evidence>
<sequence>MTIQHRTVHAADADSRLDRWFRRYFPQLTQGALQKLLRTGQIRVDGKRVEANTRLERGQEIRIPPIPEGPAPDTGPRIREVTPEDAKALERMILYSDDSIIALDKPHGLPVQGGPNIKKHLDGMLDALRFGHEERPRLVHRLDRDTSGVILIARDQRVASFLAKAFRGRDAEKTYWAIVVGQPQYEGGRIDMPLAKQGGGPQGERVVPAEGKDGAFAVTEFSTMDVARRHATWLELKPLTGRTHQLRVHCASALGCPILGDGKYGGQAAHLEGMSHSLHLHARRLSIPHPDGGRLEVTAPLPPHMLESFETLGFSRPRNTAPKRIA</sequence>
<comment type="caution">
    <text evidence="7">The sequence shown here is derived from an EMBL/GenBank/DDBJ whole genome shotgun (WGS) entry which is preliminary data.</text>
</comment>
<evidence type="ECO:0000256" key="2">
    <source>
        <dbReference type="ARBA" id="ARBA00023235"/>
    </source>
</evidence>
<dbReference type="OrthoDB" id="9807829at2"/>
<dbReference type="Proteomes" id="UP000278036">
    <property type="component" value="Unassembled WGS sequence"/>
</dbReference>
<dbReference type="SMART" id="SM00363">
    <property type="entry name" value="S4"/>
    <property type="match status" value="1"/>
</dbReference>
<evidence type="ECO:0000313" key="7">
    <source>
        <dbReference type="EMBL" id="RKK01936.1"/>
    </source>
</evidence>
<dbReference type="PANTHER" id="PTHR21600">
    <property type="entry name" value="MITOCHONDRIAL RNA PSEUDOURIDINE SYNTHASE"/>
    <property type="match status" value="1"/>
</dbReference>
<evidence type="ECO:0000256" key="4">
    <source>
        <dbReference type="PROSITE-ProRule" id="PRU00182"/>
    </source>
</evidence>
<comment type="function">
    <text evidence="5">Responsible for synthesis of pseudouridine from uracil.</text>
</comment>
<accession>A0A3A9JE87</accession>
<evidence type="ECO:0000259" key="6">
    <source>
        <dbReference type="SMART" id="SM00363"/>
    </source>
</evidence>
<evidence type="ECO:0000256" key="1">
    <source>
        <dbReference type="ARBA" id="ARBA00010876"/>
    </source>
</evidence>
<dbReference type="CDD" id="cd02869">
    <property type="entry name" value="PseudoU_synth_RluA_like"/>
    <property type="match status" value="1"/>
</dbReference>
<dbReference type="GO" id="GO:0003723">
    <property type="term" value="F:RNA binding"/>
    <property type="evidence" value="ECO:0007669"/>
    <property type="project" value="UniProtKB-KW"/>
</dbReference>
<dbReference type="Proteomes" id="UP000274097">
    <property type="component" value="Unassembled WGS sequence"/>
</dbReference>
<comment type="similarity">
    <text evidence="1 5">Belongs to the pseudouridine synthase RluA family.</text>
</comment>
<dbReference type="SUPFAM" id="SSF55174">
    <property type="entry name" value="Alpha-L RNA-binding motif"/>
    <property type="match status" value="1"/>
</dbReference>
<keyword evidence="9" id="KW-1185">Reference proteome</keyword>
<dbReference type="InterPro" id="IPR002942">
    <property type="entry name" value="S4_RNA-bd"/>
</dbReference>
<comment type="catalytic activity">
    <reaction evidence="5">
        <text>a uridine in RNA = a pseudouridine in RNA</text>
        <dbReference type="Rhea" id="RHEA:48348"/>
        <dbReference type="Rhea" id="RHEA-COMP:12068"/>
        <dbReference type="Rhea" id="RHEA-COMP:12069"/>
        <dbReference type="ChEBI" id="CHEBI:65314"/>
        <dbReference type="ChEBI" id="CHEBI:65315"/>
    </reaction>
</comment>